<dbReference type="NCBIfam" id="NF004845">
    <property type="entry name" value="PRK06196.1"/>
    <property type="match status" value="1"/>
</dbReference>
<organism evidence="4 5">
    <name type="scientific">Streptomyces sparsogenes DSM 40356</name>
    <dbReference type="NCBI Taxonomy" id="1331668"/>
    <lineage>
        <taxon>Bacteria</taxon>
        <taxon>Bacillati</taxon>
        <taxon>Actinomycetota</taxon>
        <taxon>Actinomycetes</taxon>
        <taxon>Kitasatosporales</taxon>
        <taxon>Streptomycetaceae</taxon>
        <taxon>Streptomyces</taxon>
    </lineage>
</organism>
<dbReference type="Proteomes" id="UP000186168">
    <property type="component" value="Unassembled WGS sequence"/>
</dbReference>
<dbReference type="Pfam" id="PF00106">
    <property type="entry name" value="adh_short"/>
    <property type="match status" value="1"/>
</dbReference>
<evidence type="ECO:0000313" key="4">
    <source>
        <dbReference type="EMBL" id="OMI34341.1"/>
    </source>
</evidence>
<accession>A0A1R1S7M8</accession>
<comment type="similarity">
    <text evidence="1">Belongs to the short-chain dehydrogenases/reductases (SDR) family.</text>
</comment>
<dbReference type="EMBL" id="ASQP01000469">
    <property type="protein sequence ID" value="OMI34341.1"/>
    <property type="molecule type" value="Genomic_DNA"/>
</dbReference>
<dbReference type="PANTHER" id="PTHR24320">
    <property type="entry name" value="RETINOL DEHYDROGENASE"/>
    <property type="match status" value="1"/>
</dbReference>
<dbReference type="GO" id="GO:0016491">
    <property type="term" value="F:oxidoreductase activity"/>
    <property type="evidence" value="ECO:0007669"/>
    <property type="project" value="UniProtKB-KW"/>
</dbReference>
<sequence>MITEQHRIGSGFGAHSTADDVLTGIDLTGRTALVTGGYSGLGLETTRALARAGARVVVPARRPDTARAALSGVTGTEVWELELADPEGVRAFADRFLDTGRALDILIANAGVMACPETRVGPGWEAHFGINHLGHFALVNRLGPALVPGGARVVSVASSGHFLSDIRWDDLHFRAGYDRWLAYAQSKTANALFARHLDTLGADRGVHAFALHPGSILTPLQRHIPHDEQLAQGWITPDGKPAEGFKTPAQGAATAVWAATSPLLDGHGGAYCQDCDIAEPATTDDMLIGGVKPWAVDPKAAARLWEVSSELTCLDSFS</sequence>
<evidence type="ECO:0000256" key="2">
    <source>
        <dbReference type="ARBA" id="ARBA00023002"/>
    </source>
</evidence>
<dbReference type="AlphaFoldDB" id="A0A1R1S7M8"/>
<protein>
    <recommendedName>
        <fullName evidence="3">Probable oxidoreductase</fullName>
    </recommendedName>
</protein>
<keyword evidence="2" id="KW-0560">Oxidoreductase</keyword>
<dbReference type="RefSeq" id="WP_065966652.1">
    <property type="nucleotide sequence ID" value="NZ_ASQP01000469.1"/>
</dbReference>
<dbReference type="PANTHER" id="PTHR24320:SF148">
    <property type="entry name" value="NAD(P)-BINDING ROSSMANN-FOLD SUPERFAMILY PROTEIN"/>
    <property type="match status" value="1"/>
</dbReference>
<reference evidence="4 5" key="1">
    <citation type="submission" date="2013-05" db="EMBL/GenBank/DDBJ databases">
        <title>Genome sequence of Streptomyces sparsogenes DSM 40356.</title>
        <authorList>
            <person name="Coyne S."/>
            <person name="Seebeck F.P."/>
        </authorList>
    </citation>
    <scope>NUCLEOTIDE SEQUENCE [LARGE SCALE GENOMIC DNA]</scope>
    <source>
        <strain evidence="4 5">DSM 40356</strain>
    </source>
</reference>
<evidence type="ECO:0000313" key="5">
    <source>
        <dbReference type="Proteomes" id="UP000186168"/>
    </source>
</evidence>
<dbReference type="GeneID" id="96746734"/>
<evidence type="ECO:0000256" key="3">
    <source>
        <dbReference type="ARBA" id="ARBA00071493"/>
    </source>
</evidence>
<name>A0A1R1S7M8_9ACTN</name>
<keyword evidence="5" id="KW-1185">Reference proteome</keyword>
<comment type="caution">
    <text evidence="4">The sequence shown here is derived from an EMBL/GenBank/DDBJ whole genome shotgun (WGS) entry which is preliminary data.</text>
</comment>
<proteinExistence type="inferred from homology"/>
<dbReference type="STRING" id="67365.GCA_001704635_01808"/>
<dbReference type="PRINTS" id="PR00081">
    <property type="entry name" value="GDHRDH"/>
</dbReference>
<gene>
    <name evidence="4" type="ORF">SPAR_36196</name>
</gene>
<dbReference type="InterPro" id="IPR036291">
    <property type="entry name" value="NAD(P)-bd_dom_sf"/>
</dbReference>
<dbReference type="FunFam" id="3.40.50.720:FF:000594">
    <property type="entry name" value="Short-chain oxidoreductase"/>
    <property type="match status" value="1"/>
</dbReference>
<dbReference type="Gene3D" id="3.40.50.720">
    <property type="entry name" value="NAD(P)-binding Rossmann-like Domain"/>
    <property type="match status" value="1"/>
</dbReference>
<dbReference type="InterPro" id="IPR002347">
    <property type="entry name" value="SDR_fam"/>
</dbReference>
<dbReference type="SUPFAM" id="SSF51735">
    <property type="entry name" value="NAD(P)-binding Rossmann-fold domains"/>
    <property type="match status" value="1"/>
</dbReference>
<evidence type="ECO:0000256" key="1">
    <source>
        <dbReference type="ARBA" id="ARBA00006484"/>
    </source>
</evidence>